<dbReference type="InterPro" id="IPR035437">
    <property type="entry name" value="SNase_OB-fold_sf"/>
</dbReference>
<dbReference type="Proteomes" id="UP000249688">
    <property type="component" value="Unassembled WGS sequence"/>
</dbReference>
<gene>
    <name evidence="2" type="ORF">C8P66_101353</name>
</gene>
<dbReference type="InterPro" id="IPR016071">
    <property type="entry name" value="Staphylococal_nuclease_OB-fold"/>
</dbReference>
<comment type="caution">
    <text evidence="2">The sequence shown here is derived from an EMBL/GenBank/DDBJ whole genome shotgun (WGS) entry which is preliminary data.</text>
</comment>
<evidence type="ECO:0000313" key="2">
    <source>
        <dbReference type="EMBL" id="PZW51133.1"/>
    </source>
</evidence>
<dbReference type="Gene3D" id="2.40.50.90">
    <property type="match status" value="1"/>
</dbReference>
<dbReference type="SMART" id="SM00318">
    <property type="entry name" value="SNc"/>
    <property type="match status" value="1"/>
</dbReference>
<dbReference type="AlphaFoldDB" id="A0A2W7JGD2"/>
<dbReference type="Pfam" id="PF00565">
    <property type="entry name" value="SNase"/>
    <property type="match status" value="1"/>
</dbReference>
<keyword evidence="3" id="KW-1185">Reference proteome</keyword>
<reference evidence="2 3" key="1">
    <citation type="submission" date="2018-06" db="EMBL/GenBank/DDBJ databases">
        <title>Genomic Encyclopedia of Archaeal and Bacterial Type Strains, Phase II (KMG-II): from individual species to whole genera.</title>
        <authorList>
            <person name="Goeker M."/>
        </authorList>
    </citation>
    <scope>NUCLEOTIDE SEQUENCE [LARGE SCALE GENOMIC DNA]</scope>
    <source>
        <strain evidence="2 3">DSM 24525</strain>
    </source>
</reference>
<sequence length="188" mass="20123">MLNRRRIFRPAQSPRRWRGAATLLFVGVLGAALTGLGLPSALMGSAPREQDWAAPGGEVRVVDGDTLRLRDRTVRLAGLLAPERGTRCTDAAGRGFDCGVAAAEMLSRLLRDRDVACRVRGRDRFGRGLGHCVAAETDLNLGLIGAGFALADTDAPVTLGTAEALARQRGQGLWAPGFTTPESWHRRP</sequence>
<dbReference type="EMBL" id="QKYU01000001">
    <property type="protein sequence ID" value="PZW51133.1"/>
    <property type="molecule type" value="Genomic_DNA"/>
</dbReference>
<dbReference type="GO" id="GO:0004519">
    <property type="term" value="F:endonuclease activity"/>
    <property type="evidence" value="ECO:0007669"/>
    <property type="project" value="UniProtKB-KW"/>
</dbReference>
<dbReference type="PROSITE" id="PS50830">
    <property type="entry name" value="TNASE_3"/>
    <property type="match status" value="1"/>
</dbReference>
<evidence type="ECO:0000313" key="3">
    <source>
        <dbReference type="Proteomes" id="UP000249688"/>
    </source>
</evidence>
<accession>A0A2W7JGD2</accession>
<keyword evidence="2" id="KW-0378">Hydrolase</keyword>
<protein>
    <submittedName>
        <fullName evidence="2">Endonuclease YncB(Thermonuclease family)</fullName>
    </submittedName>
</protein>
<feature type="domain" description="TNase-like" evidence="1">
    <location>
        <begin position="60"/>
        <end position="176"/>
    </location>
</feature>
<proteinExistence type="predicted"/>
<evidence type="ECO:0000259" key="1">
    <source>
        <dbReference type="PROSITE" id="PS50830"/>
    </source>
</evidence>
<organism evidence="2 3">
    <name type="scientific">Humitalea rosea</name>
    <dbReference type="NCBI Taxonomy" id="990373"/>
    <lineage>
        <taxon>Bacteria</taxon>
        <taxon>Pseudomonadati</taxon>
        <taxon>Pseudomonadota</taxon>
        <taxon>Alphaproteobacteria</taxon>
        <taxon>Acetobacterales</taxon>
        <taxon>Roseomonadaceae</taxon>
        <taxon>Humitalea</taxon>
    </lineage>
</organism>
<keyword evidence="2" id="KW-0255">Endonuclease</keyword>
<keyword evidence="2" id="KW-0540">Nuclease</keyword>
<dbReference type="SUPFAM" id="SSF50199">
    <property type="entry name" value="Staphylococcal nuclease"/>
    <property type="match status" value="1"/>
</dbReference>
<name>A0A2W7JGD2_9PROT</name>